<dbReference type="Proteomes" id="UP000258927">
    <property type="component" value="Chromosome"/>
</dbReference>
<keyword evidence="1" id="KW-1133">Transmembrane helix</keyword>
<organism evidence="2 3">
    <name type="scientific">Maritalea myrionectae</name>
    <dbReference type="NCBI Taxonomy" id="454601"/>
    <lineage>
        <taxon>Bacteria</taxon>
        <taxon>Pseudomonadati</taxon>
        <taxon>Pseudomonadota</taxon>
        <taxon>Alphaproteobacteria</taxon>
        <taxon>Hyphomicrobiales</taxon>
        <taxon>Devosiaceae</taxon>
        <taxon>Maritalea</taxon>
    </lineage>
</organism>
<accession>A0A2R4MGV8</accession>
<dbReference type="KEGG" id="mmyr:MXMO3_02682"/>
<evidence type="ECO:0000256" key="1">
    <source>
        <dbReference type="SAM" id="Phobius"/>
    </source>
</evidence>
<evidence type="ECO:0000313" key="3">
    <source>
        <dbReference type="Proteomes" id="UP000258927"/>
    </source>
</evidence>
<proteinExistence type="predicted"/>
<reference evidence="2 3" key="1">
    <citation type="submission" date="2017-05" db="EMBL/GenBank/DDBJ databases">
        <title>Genome Analysis of Maritalea myrionectae HL2708#5.</title>
        <authorList>
            <consortium name="Cotde Inc.-PKNU"/>
            <person name="Jang D."/>
            <person name="Oh H.-M."/>
        </authorList>
    </citation>
    <scope>NUCLEOTIDE SEQUENCE [LARGE SCALE GENOMIC DNA]</scope>
    <source>
        <strain evidence="2 3">HL2708#5</strain>
    </source>
</reference>
<dbReference type="STRING" id="1122213.GCA_000423365_00318"/>
<dbReference type="EMBL" id="CP021330">
    <property type="protein sequence ID" value="AVX05193.1"/>
    <property type="molecule type" value="Genomic_DNA"/>
</dbReference>
<feature type="transmembrane region" description="Helical" evidence="1">
    <location>
        <begin position="58"/>
        <end position="76"/>
    </location>
</feature>
<keyword evidence="1" id="KW-0812">Transmembrane</keyword>
<gene>
    <name evidence="2" type="ORF">MXMO3_02682</name>
</gene>
<feature type="transmembrane region" description="Helical" evidence="1">
    <location>
        <begin position="12"/>
        <end position="29"/>
    </location>
</feature>
<sequence>MEKILKNTPPILIIYGFISSLASILATYVNQNMSTVGMNTVDQYIILIDNYLFAADQFFYYTAFAGVIWAGSKLYSELKKR</sequence>
<dbReference type="AlphaFoldDB" id="A0A2R4MGV8"/>
<keyword evidence="3" id="KW-1185">Reference proteome</keyword>
<name>A0A2R4MGV8_9HYPH</name>
<protein>
    <submittedName>
        <fullName evidence="2">Uncharacterized protein</fullName>
    </submittedName>
</protein>
<keyword evidence="1" id="KW-0472">Membrane</keyword>
<evidence type="ECO:0000313" key="2">
    <source>
        <dbReference type="EMBL" id="AVX05193.1"/>
    </source>
</evidence>